<dbReference type="InterPro" id="IPR036390">
    <property type="entry name" value="WH_DNA-bd_sf"/>
</dbReference>
<dbReference type="AlphaFoldDB" id="A0A1H1QAX8"/>
<dbReference type="PANTHER" id="PTHR30419:SF30">
    <property type="entry name" value="LYSR FAMILY TRANSCRIPTIONAL REGULATOR"/>
    <property type="match status" value="1"/>
</dbReference>
<dbReference type="PRINTS" id="PR00039">
    <property type="entry name" value="HTHLYSR"/>
</dbReference>
<dbReference type="InterPro" id="IPR005119">
    <property type="entry name" value="LysR_subst-bd"/>
</dbReference>
<evidence type="ECO:0000256" key="3">
    <source>
        <dbReference type="ARBA" id="ARBA00023125"/>
    </source>
</evidence>
<evidence type="ECO:0000259" key="5">
    <source>
        <dbReference type="PROSITE" id="PS50931"/>
    </source>
</evidence>
<dbReference type="STRING" id="1392877.SAMN05216221_1293"/>
<dbReference type="GO" id="GO:0005829">
    <property type="term" value="C:cytosol"/>
    <property type="evidence" value="ECO:0007669"/>
    <property type="project" value="TreeGrafter"/>
</dbReference>
<keyword evidence="7" id="KW-1185">Reference proteome</keyword>
<proteinExistence type="inferred from homology"/>
<dbReference type="Gene3D" id="1.10.10.10">
    <property type="entry name" value="Winged helix-like DNA-binding domain superfamily/Winged helix DNA-binding domain"/>
    <property type="match status" value="1"/>
</dbReference>
<dbReference type="SUPFAM" id="SSF53850">
    <property type="entry name" value="Periplasmic binding protein-like II"/>
    <property type="match status" value="1"/>
</dbReference>
<dbReference type="CDD" id="cd05466">
    <property type="entry name" value="PBP2_LTTR_substrate"/>
    <property type="match status" value="1"/>
</dbReference>
<evidence type="ECO:0000256" key="2">
    <source>
        <dbReference type="ARBA" id="ARBA00023015"/>
    </source>
</evidence>
<dbReference type="InterPro" id="IPR036388">
    <property type="entry name" value="WH-like_DNA-bd_sf"/>
</dbReference>
<dbReference type="GO" id="GO:0003700">
    <property type="term" value="F:DNA-binding transcription factor activity"/>
    <property type="evidence" value="ECO:0007669"/>
    <property type="project" value="InterPro"/>
</dbReference>
<evidence type="ECO:0000313" key="7">
    <source>
        <dbReference type="Proteomes" id="UP000243359"/>
    </source>
</evidence>
<dbReference type="FunFam" id="1.10.10.10:FF:000001">
    <property type="entry name" value="LysR family transcriptional regulator"/>
    <property type="match status" value="1"/>
</dbReference>
<organism evidence="6 7">
    <name type="scientific">Pseudomonas oryzae</name>
    <dbReference type="NCBI Taxonomy" id="1392877"/>
    <lineage>
        <taxon>Bacteria</taxon>
        <taxon>Pseudomonadati</taxon>
        <taxon>Pseudomonadota</taxon>
        <taxon>Gammaproteobacteria</taxon>
        <taxon>Pseudomonadales</taxon>
        <taxon>Pseudomonadaceae</taxon>
        <taxon>Pseudomonas</taxon>
    </lineage>
</organism>
<comment type="similarity">
    <text evidence="1">Belongs to the LysR transcriptional regulatory family.</text>
</comment>
<dbReference type="Pfam" id="PF03466">
    <property type="entry name" value="LysR_substrate"/>
    <property type="match status" value="1"/>
</dbReference>
<dbReference type="Proteomes" id="UP000243359">
    <property type="component" value="Chromosome I"/>
</dbReference>
<dbReference type="PANTHER" id="PTHR30419">
    <property type="entry name" value="HTH-TYPE TRANSCRIPTIONAL REGULATOR YBHD"/>
    <property type="match status" value="1"/>
</dbReference>
<name>A0A1H1QAX8_9PSED</name>
<dbReference type="Pfam" id="PF00126">
    <property type="entry name" value="HTH_1"/>
    <property type="match status" value="1"/>
</dbReference>
<feature type="domain" description="HTH lysR-type" evidence="5">
    <location>
        <begin position="1"/>
        <end position="49"/>
    </location>
</feature>
<gene>
    <name evidence="6" type="ORF">SAMN05216221_1293</name>
</gene>
<evidence type="ECO:0000313" key="6">
    <source>
        <dbReference type="EMBL" id="SDS20671.1"/>
    </source>
</evidence>
<reference evidence="7" key="1">
    <citation type="submission" date="2016-10" db="EMBL/GenBank/DDBJ databases">
        <authorList>
            <person name="Varghese N."/>
            <person name="Submissions S."/>
        </authorList>
    </citation>
    <scope>NUCLEOTIDE SEQUENCE [LARGE SCALE GENOMIC DNA]</scope>
    <source>
        <strain evidence="7">KCTC 32247</strain>
    </source>
</reference>
<dbReference type="EMBL" id="LT629751">
    <property type="protein sequence ID" value="SDS20671.1"/>
    <property type="molecule type" value="Genomic_DNA"/>
</dbReference>
<evidence type="ECO:0000256" key="4">
    <source>
        <dbReference type="ARBA" id="ARBA00023163"/>
    </source>
</evidence>
<keyword evidence="4" id="KW-0804">Transcription</keyword>
<keyword evidence="2" id="KW-0805">Transcription regulation</keyword>
<protein>
    <submittedName>
        <fullName evidence="6">DNA-binding transcriptional regulator, LysR family</fullName>
    </submittedName>
</protein>
<dbReference type="GO" id="GO:0003677">
    <property type="term" value="F:DNA binding"/>
    <property type="evidence" value="ECO:0007669"/>
    <property type="project" value="UniProtKB-KW"/>
</dbReference>
<sequence length="299" mass="32766">MALAEHQSFRKAADALCLTQPALSRSLQALEQELGVRLIDRLGKRNILTAHGRQVVDHARRMLFEAAELQRGIRQLESGQLGDLSLGLGPTPAAILMTPFLRHMATAHPRVRVKVARGAVNRLLQSLREEAVDIIVIDHRALAVSDDLQVELLPPLRGGFVCRAGHPLREPAQADLQALRAYPVASMPLSDEIARNLVTELGTDAHPERLMTISCEDVSSVLEVVEATDAVFFGIFASARAHLADGRLHELRVQPHVERTGQYALVSLAGRSESPALTLFRRFVHAYFKECAEDPAGGD</sequence>
<keyword evidence="3 6" id="KW-0238">DNA-binding</keyword>
<dbReference type="SUPFAM" id="SSF46785">
    <property type="entry name" value="Winged helix' DNA-binding domain"/>
    <property type="match status" value="1"/>
</dbReference>
<dbReference type="PROSITE" id="PS50931">
    <property type="entry name" value="HTH_LYSR"/>
    <property type="match status" value="1"/>
</dbReference>
<dbReference type="InterPro" id="IPR050950">
    <property type="entry name" value="HTH-type_LysR_regulators"/>
</dbReference>
<dbReference type="Gene3D" id="3.40.190.290">
    <property type="match status" value="1"/>
</dbReference>
<accession>A0A1H1QAX8</accession>
<evidence type="ECO:0000256" key="1">
    <source>
        <dbReference type="ARBA" id="ARBA00009437"/>
    </source>
</evidence>
<dbReference type="InterPro" id="IPR000847">
    <property type="entry name" value="LysR_HTH_N"/>
</dbReference>